<sequence>MSAPNPILTTIIFVFALQAIILGGMLLSKRQQNPSHIFLSLLIFFFALMALNIALVNVLRSHNMMDTFRYVQLELLFGIGPALYFYTKSVTDRDFRFSKKDYIHFVPLLLEFIFYRTAFYRLGADGLYQTPHHPYTNIYLVEQWLGILSITIYTIISLLVLYRYQTWLKQHFSNLENKSLNWLKAPILIYSAFWIGWMILTEIDRFVFDRELRESYFLPTFVGLAIVTYWIGFKGYLRSRTKTSGYLTKKSTSEELNQNLEWAKKIESTMINERPYLDSELDLAKLSELVDLNPKQVSQTINRSFSKNFYEFVNGYRIEEFKRRTTLPENKKLTLLGLAYECGFKSKSTFNDVFKKTTGKTPSQFVEQEKKKSEKKHSVAR</sequence>
<proteinExistence type="predicted"/>
<dbReference type="PANTHER" id="PTHR43280:SF29">
    <property type="entry name" value="ARAC-FAMILY TRANSCRIPTIONAL REGULATOR"/>
    <property type="match status" value="1"/>
</dbReference>
<keyword evidence="5" id="KW-1133">Transmembrane helix</keyword>
<dbReference type="InterPro" id="IPR018060">
    <property type="entry name" value="HTH_AraC"/>
</dbReference>
<feature type="region of interest" description="Disordered" evidence="4">
    <location>
        <begin position="361"/>
        <end position="381"/>
    </location>
</feature>
<feature type="transmembrane region" description="Helical" evidence="5">
    <location>
        <begin position="102"/>
        <end position="123"/>
    </location>
</feature>
<dbReference type="Gene3D" id="1.10.10.60">
    <property type="entry name" value="Homeodomain-like"/>
    <property type="match status" value="1"/>
</dbReference>
<gene>
    <name evidence="7" type="ORF">PY091_05570</name>
</gene>
<dbReference type="Pfam" id="PF12833">
    <property type="entry name" value="HTH_18"/>
    <property type="match status" value="1"/>
</dbReference>
<dbReference type="PROSITE" id="PS01124">
    <property type="entry name" value="HTH_ARAC_FAMILY_2"/>
    <property type="match status" value="1"/>
</dbReference>
<evidence type="ECO:0000259" key="6">
    <source>
        <dbReference type="PROSITE" id="PS01124"/>
    </source>
</evidence>
<dbReference type="PANTHER" id="PTHR43280">
    <property type="entry name" value="ARAC-FAMILY TRANSCRIPTIONAL REGULATOR"/>
    <property type="match status" value="1"/>
</dbReference>
<evidence type="ECO:0000313" key="7">
    <source>
        <dbReference type="EMBL" id="MDF0706676.1"/>
    </source>
</evidence>
<keyword evidence="5" id="KW-0472">Membrane</keyword>
<feature type="domain" description="HTH araC/xylS-type" evidence="6">
    <location>
        <begin position="277"/>
        <end position="368"/>
    </location>
</feature>
<keyword evidence="3" id="KW-0804">Transcription</keyword>
<feature type="transmembrane region" description="Helical" evidence="5">
    <location>
        <begin position="143"/>
        <end position="162"/>
    </location>
</feature>
<organism evidence="7 8">
    <name type="scientific">Flagellimonas okinawensis</name>
    <dbReference type="NCBI Taxonomy" id="3031324"/>
    <lineage>
        <taxon>Bacteria</taxon>
        <taxon>Pseudomonadati</taxon>
        <taxon>Bacteroidota</taxon>
        <taxon>Flavobacteriia</taxon>
        <taxon>Flavobacteriales</taxon>
        <taxon>Flavobacteriaceae</taxon>
        <taxon>Flagellimonas</taxon>
    </lineage>
</organism>
<dbReference type="RefSeq" id="WP_275648706.1">
    <property type="nucleotide sequence ID" value="NZ_JARFVA010000001.1"/>
</dbReference>
<protein>
    <submittedName>
        <fullName evidence="7">Helix-turn-helix domain-containing protein</fullName>
    </submittedName>
</protein>
<evidence type="ECO:0000256" key="5">
    <source>
        <dbReference type="SAM" id="Phobius"/>
    </source>
</evidence>
<comment type="caution">
    <text evidence="7">The sequence shown here is derived from an EMBL/GenBank/DDBJ whole genome shotgun (WGS) entry which is preliminary data.</text>
</comment>
<feature type="transmembrane region" description="Helical" evidence="5">
    <location>
        <begin position="182"/>
        <end position="200"/>
    </location>
</feature>
<accession>A0ABT5XM16</accession>
<evidence type="ECO:0000256" key="4">
    <source>
        <dbReference type="SAM" id="MobiDB-lite"/>
    </source>
</evidence>
<feature type="transmembrane region" description="Helical" evidence="5">
    <location>
        <begin position="6"/>
        <end position="27"/>
    </location>
</feature>
<feature type="transmembrane region" description="Helical" evidence="5">
    <location>
        <begin position="39"/>
        <end position="59"/>
    </location>
</feature>
<evidence type="ECO:0000256" key="2">
    <source>
        <dbReference type="ARBA" id="ARBA00023125"/>
    </source>
</evidence>
<evidence type="ECO:0000313" key="8">
    <source>
        <dbReference type="Proteomes" id="UP001217083"/>
    </source>
</evidence>
<dbReference type="SUPFAM" id="SSF46689">
    <property type="entry name" value="Homeodomain-like"/>
    <property type="match status" value="1"/>
</dbReference>
<dbReference type="EMBL" id="JARFVA010000001">
    <property type="protein sequence ID" value="MDF0706676.1"/>
    <property type="molecule type" value="Genomic_DNA"/>
</dbReference>
<keyword evidence="2" id="KW-0238">DNA-binding</keyword>
<name>A0ABT5XM16_9FLAO</name>
<keyword evidence="8" id="KW-1185">Reference proteome</keyword>
<evidence type="ECO:0000256" key="3">
    <source>
        <dbReference type="ARBA" id="ARBA00023163"/>
    </source>
</evidence>
<keyword evidence="1" id="KW-0805">Transcription regulation</keyword>
<dbReference type="SMART" id="SM00342">
    <property type="entry name" value="HTH_ARAC"/>
    <property type="match status" value="1"/>
</dbReference>
<evidence type="ECO:0000256" key="1">
    <source>
        <dbReference type="ARBA" id="ARBA00023015"/>
    </source>
</evidence>
<reference evidence="7 8" key="1">
    <citation type="submission" date="2023-03" db="EMBL/GenBank/DDBJ databases">
        <title>Muricauda XX sp. nov. and Muricauda XXX sp. nov., two novel species isolated from Okinawa Trough.</title>
        <authorList>
            <person name="Cao W."/>
            <person name="Deng X."/>
        </authorList>
    </citation>
    <scope>NUCLEOTIDE SEQUENCE [LARGE SCALE GENOMIC DNA]</scope>
    <source>
        <strain evidence="7 8">81s02</strain>
    </source>
</reference>
<dbReference type="InterPro" id="IPR009057">
    <property type="entry name" value="Homeodomain-like_sf"/>
</dbReference>
<feature type="transmembrane region" description="Helical" evidence="5">
    <location>
        <begin position="216"/>
        <end position="233"/>
    </location>
</feature>
<dbReference type="Proteomes" id="UP001217083">
    <property type="component" value="Unassembled WGS sequence"/>
</dbReference>
<keyword evidence="5" id="KW-0812">Transmembrane</keyword>